<proteinExistence type="inferred from homology"/>
<dbReference type="GO" id="GO:0002926">
    <property type="term" value="P:tRNA wobble base 5-methoxycarbonylmethyl-2-thiouridinylation"/>
    <property type="evidence" value="ECO:0007669"/>
    <property type="project" value="TreeGrafter"/>
</dbReference>
<dbReference type="Pfam" id="PF23936">
    <property type="entry name" value="HB_ELP1"/>
    <property type="match status" value="1"/>
</dbReference>
<dbReference type="InterPro" id="IPR056165">
    <property type="entry name" value="Beta-prop_ELP1_2nd"/>
</dbReference>
<dbReference type="PANTHER" id="PTHR12747:SF0">
    <property type="entry name" value="ELONGATOR COMPLEX PROTEIN 1"/>
    <property type="match status" value="1"/>
</dbReference>
<dbReference type="Pfam" id="PF23925">
    <property type="entry name" value="A-sol_ELP1"/>
    <property type="match status" value="1"/>
</dbReference>
<dbReference type="UniPathway" id="UPA00988"/>
<dbReference type="GO" id="GO:0005829">
    <property type="term" value="C:cytosol"/>
    <property type="evidence" value="ECO:0007669"/>
    <property type="project" value="TreeGrafter"/>
</dbReference>
<evidence type="ECO:0000259" key="11">
    <source>
        <dbReference type="Pfam" id="PF23936"/>
    </source>
</evidence>
<feature type="compositionally biased region" description="Low complexity" evidence="6">
    <location>
        <begin position="1198"/>
        <end position="1212"/>
    </location>
</feature>
<name>A0A7H9AZH2_ZYGMR</name>
<evidence type="ECO:0000256" key="6">
    <source>
        <dbReference type="SAM" id="MobiDB-lite"/>
    </source>
</evidence>
<dbReference type="KEGG" id="zmk:HG535_0B06320"/>
<feature type="domain" description="ELP1 N-terminal second beta-propeller" evidence="8">
    <location>
        <begin position="427"/>
        <end position="701"/>
    </location>
</feature>
<evidence type="ECO:0000313" key="13">
    <source>
        <dbReference type="Proteomes" id="UP000509704"/>
    </source>
</evidence>
<dbReference type="Pfam" id="PF04762">
    <property type="entry name" value="Beta-prop_ELP1_1st"/>
    <property type="match status" value="1"/>
</dbReference>
<evidence type="ECO:0000256" key="5">
    <source>
        <dbReference type="PIRNR" id="PIRNR017233"/>
    </source>
</evidence>
<gene>
    <name evidence="12" type="ORF">HG535_0B06320</name>
</gene>
<evidence type="ECO:0000313" key="12">
    <source>
        <dbReference type="EMBL" id="QLG71587.1"/>
    </source>
</evidence>
<dbReference type="SUPFAM" id="SSF50978">
    <property type="entry name" value="WD40 repeat-like"/>
    <property type="match status" value="1"/>
</dbReference>
<evidence type="ECO:0000256" key="3">
    <source>
        <dbReference type="ARBA" id="ARBA00022490"/>
    </source>
</evidence>
<evidence type="ECO:0000256" key="1">
    <source>
        <dbReference type="ARBA" id="ARBA00005043"/>
    </source>
</evidence>
<dbReference type="InterPro" id="IPR056167">
    <property type="entry name" value="A-sol_ELP1"/>
</dbReference>
<organism evidence="12 13">
    <name type="scientific">Zygotorulaspora mrakii</name>
    <name type="common">Zygosaccharomyces mrakii</name>
    <dbReference type="NCBI Taxonomy" id="42260"/>
    <lineage>
        <taxon>Eukaryota</taxon>
        <taxon>Fungi</taxon>
        <taxon>Dikarya</taxon>
        <taxon>Ascomycota</taxon>
        <taxon>Saccharomycotina</taxon>
        <taxon>Saccharomycetes</taxon>
        <taxon>Saccharomycetales</taxon>
        <taxon>Saccharomycetaceae</taxon>
        <taxon>Zygotorulaspora</taxon>
    </lineage>
</organism>
<feature type="region of interest" description="Disordered" evidence="6">
    <location>
        <begin position="1198"/>
        <end position="1229"/>
    </location>
</feature>
<evidence type="ECO:0000256" key="2">
    <source>
        <dbReference type="ARBA" id="ARBA00006086"/>
    </source>
</evidence>
<accession>A0A7H9AZH2</accession>
<evidence type="ECO:0000259" key="7">
    <source>
        <dbReference type="Pfam" id="PF04762"/>
    </source>
</evidence>
<dbReference type="GO" id="GO:0000049">
    <property type="term" value="F:tRNA binding"/>
    <property type="evidence" value="ECO:0007669"/>
    <property type="project" value="TreeGrafter"/>
</dbReference>
<feature type="domain" description="ELP1 alpha-solenoid" evidence="10">
    <location>
        <begin position="725"/>
        <end position="941"/>
    </location>
</feature>
<comment type="function">
    <text evidence="5">Component of the elongator complex which is required for multiple tRNA modifications, including mcm5U (5-methoxycarbonylmethyl uridine), mcm5s2U (5-methoxycarbonylmethyl-2-thiouridine), and ncm5U (5-carbamoylmethyl uridine). The elongator complex catalyzes formation of carboxymethyluridine in the wobble base at position 34 in tRNAs.</text>
</comment>
<sequence>MRNLITLNKGKLRAVSSPYREENSDVTIRLIDSVFDSLSDSVTCVIGALDVGLIEVHQFMKTGKKNVLASFNLDTFDDVLLSFVHFADVNQLAFVFKQGDIITATYDSSMYDPSETIVEIVGTIDNGIEAADWSYDEETLAIVTTDRNVILLSKLYELISEYNMQKEDLKKSKHVTVGWGKKETQFRGRGARAIERDALADLKTSGFVGSGLRDPTMPYVVDIGNITSLDTHEINISWRGDCEYFAISSVETVTNVDETPEKLERRAIRVFTRDGQLDSASEPVDGMEQSLSWRPQGSLIASIRRSVNLEDEEALELIFFERNGLRHGEFDTRLALDEQILSLCWNCSSEVLTIVLKDRIQLWVTKNYHWYLKQEVSVSNVQFVKWHPEKDLTLMYGSNDIVNVVDFAYKMAQGPTFEPFDIGTTVVVDGKTVNISPLAMANVPPPMYYRDFETSGNVIDVAVSLSNEIFAALDKESLVLASVPSLEDMKGGQHPTISSIYPISDFSSELDEVRQLAFINDSTVGVLLDSDNFSRIALIDVQDVTQPTLVKIIDTFDKVVILRSAFDYNKLVYETRDGSIMQLDAEGQNESISKFPYLVRDFRVKRIHNSLNDDMGQWSSDSSKLVAFGLTGNGKLYANDVLLASAVTSMEITNSLLLFTTAQHNLHFVHLNSFDFKPLPTVESGVVDERVRAIERGSLLVTVIPSKSAVILQASRGNLETIYPRIMVLAGVRKDIMNKSYRKALQYCRTQRISLDILHDYAPELFYENLELFINQVEEVDYLNFFISCLSEDDVTKTKYKETLHSGISQEFELEPAPLTEMQLYMKKKLFDPSKSKVNKICQALLDVLLSKEAYKKKYIQTIITAYASQNPQNLEDALKLIATVEDSKERDSCVTYLCFLQDANVVYKVALSIYDVKLAVSVAQKSQMDPREYLPFLQSLYDNGPLRRQFLIDDYLKNYEKALHHLAEIEKSEEGVSSETIEYVCMHGLYKHALHVYRYEKNKQDMIYHIFAKDLSSRQEYADAGIIYEMLDEYKEAMSAYILAKKWREALSIAQAHYPDELFAVAEELVSSLHFEHRYTDTAAIQLEFLDNIEQSLVDYCKAYKYDTACLVATSKGKSELIEKFVDPGLGEGFGVVAELLADCERQVHSQLKRLRELRAKKEEDPYAFYGQEAEQNDDVSIAPSETSTKESFFTRYTGKTGGTAKTGASRRTAKNKRREERKRARGKKGTIYEEEYLVKSIGRLIERLDHTRSDASQLINGLCRRSMKEQAYQIQKNFVDLIELLKANVKEIYNISEKDRERIDENGEVYFIPEIPVPDIKEFVKSKVVDF</sequence>
<dbReference type="InterPro" id="IPR036322">
    <property type="entry name" value="WD40_repeat_dom_sf"/>
</dbReference>
<feature type="domain" description="ELP1 TPR" evidence="9">
    <location>
        <begin position="950"/>
        <end position="1108"/>
    </location>
</feature>
<reference evidence="12 13" key="1">
    <citation type="submission" date="2020-07" db="EMBL/GenBank/DDBJ databases">
        <title>The yeast mating-type switching endonuclease HO is a domesticated member of an unorthodox homing genetic element family.</title>
        <authorList>
            <person name="Coughlan A.Y."/>
            <person name="Lombardi L."/>
            <person name="Braun-Galleani S."/>
            <person name="Martos A.R."/>
            <person name="Galeote V."/>
            <person name="Bigey F."/>
            <person name="Dequin S."/>
            <person name="Byrne K.P."/>
            <person name="Wolfe K.H."/>
        </authorList>
    </citation>
    <scope>NUCLEOTIDE SEQUENCE [LARGE SCALE GENOMIC DNA]</scope>
    <source>
        <strain evidence="12 13">NRRL Y-6702</strain>
    </source>
</reference>
<comment type="pathway">
    <text evidence="1">tRNA modification; 5-methoxycarbonylmethyl-2-thiouridine-tRNA biosynthesis.</text>
</comment>
<dbReference type="RefSeq" id="XP_037143315.1">
    <property type="nucleotide sequence ID" value="XM_037287420.1"/>
</dbReference>
<keyword evidence="4" id="KW-0819">tRNA processing</keyword>
<dbReference type="Pfam" id="PF23878">
    <property type="entry name" value="TPR_ELP1"/>
    <property type="match status" value="1"/>
</dbReference>
<keyword evidence="3 5" id="KW-0963">Cytoplasm</keyword>
<dbReference type="InterPro" id="IPR006849">
    <property type="entry name" value="Elp1"/>
</dbReference>
<dbReference type="Pfam" id="PF23797">
    <property type="entry name" value="Beta-prop_ELP1_2nd"/>
    <property type="match status" value="1"/>
</dbReference>
<comment type="subcellular location">
    <subcellularLocation>
        <location evidence="5">Cytoplasm</location>
    </subcellularLocation>
    <subcellularLocation>
        <location evidence="5">Nucleus</location>
    </subcellularLocation>
</comment>
<dbReference type="PANTHER" id="PTHR12747">
    <property type="entry name" value="ELONGATOR COMPLEX PROTEIN 1"/>
    <property type="match status" value="1"/>
</dbReference>
<dbReference type="PIRSF" id="PIRSF017233">
    <property type="entry name" value="IKAP"/>
    <property type="match status" value="1"/>
</dbReference>
<dbReference type="InterPro" id="IPR056169">
    <property type="entry name" value="HB_ELP1"/>
</dbReference>
<dbReference type="GO" id="GO:0033588">
    <property type="term" value="C:elongator holoenzyme complex"/>
    <property type="evidence" value="ECO:0007669"/>
    <property type="project" value="InterPro"/>
</dbReference>
<protein>
    <recommendedName>
        <fullName evidence="5">Elongator complex protein 1</fullName>
    </recommendedName>
</protein>
<feature type="domain" description="ELP1 first N-terminal beta-propeller" evidence="7">
    <location>
        <begin position="1"/>
        <end position="389"/>
    </location>
</feature>
<dbReference type="GO" id="GO:0005634">
    <property type="term" value="C:nucleus"/>
    <property type="evidence" value="ECO:0007669"/>
    <property type="project" value="UniProtKB-SubCell"/>
</dbReference>
<comment type="similarity">
    <text evidence="2 5">Belongs to the ELP1/IKA1 family.</text>
</comment>
<dbReference type="GeneID" id="59235249"/>
<evidence type="ECO:0000259" key="10">
    <source>
        <dbReference type="Pfam" id="PF23925"/>
    </source>
</evidence>
<dbReference type="OrthoDB" id="40048at2759"/>
<feature type="domain" description="ELP1 three-helical bundle" evidence="11">
    <location>
        <begin position="1122"/>
        <end position="1294"/>
    </location>
</feature>
<dbReference type="EMBL" id="CP058605">
    <property type="protein sequence ID" value="QLG71587.1"/>
    <property type="molecule type" value="Genomic_DNA"/>
</dbReference>
<dbReference type="Proteomes" id="UP000509704">
    <property type="component" value="Chromosome 2"/>
</dbReference>
<evidence type="ECO:0000259" key="9">
    <source>
        <dbReference type="Pfam" id="PF23878"/>
    </source>
</evidence>
<evidence type="ECO:0000259" key="8">
    <source>
        <dbReference type="Pfam" id="PF23797"/>
    </source>
</evidence>
<keyword evidence="13" id="KW-1185">Reference proteome</keyword>
<evidence type="ECO:0000256" key="4">
    <source>
        <dbReference type="ARBA" id="ARBA00022694"/>
    </source>
</evidence>
<dbReference type="InterPro" id="IPR056166">
    <property type="entry name" value="TPR_ELP1"/>
</dbReference>
<keyword evidence="5" id="KW-0539">Nucleus</keyword>
<dbReference type="InterPro" id="IPR056164">
    <property type="entry name" value="Beta-prop_ELP1_1st"/>
</dbReference>